<gene>
    <name evidence="2" type="ORF">IAA54_11885</name>
</gene>
<feature type="domain" description="DUF2344" evidence="1">
    <location>
        <begin position="4"/>
        <end position="185"/>
    </location>
</feature>
<evidence type="ECO:0000259" key="1">
    <source>
        <dbReference type="Pfam" id="PF10105"/>
    </source>
</evidence>
<dbReference type="InterPro" id="IPR018768">
    <property type="entry name" value="DUF2344"/>
</dbReference>
<protein>
    <submittedName>
        <fullName evidence="2">DUF2344 domain-containing protein</fullName>
    </submittedName>
</protein>
<comment type="caution">
    <text evidence="2">The sequence shown here is derived from an EMBL/GenBank/DDBJ whole genome shotgun (WGS) entry which is preliminary data.</text>
</comment>
<accession>A0A9D1DSL9</accession>
<evidence type="ECO:0000313" key="3">
    <source>
        <dbReference type="Proteomes" id="UP000886785"/>
    </source>
</evidence>
<sequence length="218" mass="24762">MKPVRIWFRKEGSARYISHLDLTRCFSRAMHKAKIPLWYTEGFSPRAYMVFALPLSLGIRGERESLDIRLEQDMAPEELVSRLNAALPPDLPVFAVTAPVMKPGKIAFASFEFTLEPETLSCEEALSKIEDLLTWDDILVEKHSKTGPKLINLAPYLTRTKVWQEDGKLRISSILPAGSTENVNPYLITTAIRLYLGFDFYETAARTNLYDAEMTPFA</sequence>
<reference evidence="2" key="1">
    <citation type="submission" date="2020-10" db="EMBL/GenBank/DDBJ databases">
        <authorList>
            <person name="Gilroy R."/>
        </authorList>
    </citation>
    <scope>NUCLEOTIDE SEQUENCE</scope>
    <source>
        <strain evidence="2">ChiSjej1B19-7085</strain>
    </source>
</reference>
<reference evidence="2" key="2">
    <citation type="journal article" date="2021" name="PeerJ">
        <title>Extensive microbial diversity within the chicken gut microbiome revealed by metagenomics and culture.</title>
        <authorList>
            <person name="Gilroy R."/>
            <person name="Ravi A."/>
            <person name="Getino M."/>
            <person name="Pursley I."/>
            <person name="Horton D.L."/>
            <person name="Alikhan N.F."/>
            <person name="Baker D."/>
            <person name="Gharbi K."/>
            <person name="Hall N."/>
            <person name="Watson M."/>
            <person name="Adriaenssens E.M."/>
            <person name="Foster-Nyarko E."/>
            <person name="Jarju S."/>
            <person name="Secka A."/>
            <person name="Antonio M."/>
            <person name="Oren A."/>
            <person name="Chaudhuri R.R."/>
            <person name="La Ragione R."/>
            <person name="Hildebrand F."/>
            <person name="Pallen M.J."/>
        </authorList>
    </citation>
    <scope>NUCLEOTIDE SEQUENCE</scope>
    <source>
        <strain evidence="2">ChiSjej1B19-7085</strain>
    </source>
</reference>
<organism evidence="2 3">
    <name type="scientific">Candidatus Gallacutalibacter pullicola</name>
    <dbReference type="NCBI Taxonomy" id="2840830"/>
    <lineage>
        <taxon>Bacteria</taxon>
        <taxon>Bacillati</taxon>
        <taxon>Bacillota</taxon>
        <taxon>Clostridia</taxon>
        <taxon>Eubacteriales</taxon>
        <taxon>Candidatus Gallacutalibacter</taxon>
    </lineage>
</organism>
<dbReference type="Pfam" id="PF10105">
    <property type="entry name" value="DUF2344"/>
    <property type="match status" value="1"/>
</dbReference>
<name>A0A9D1DSL9_9FIRM</name>
<dbReference type="AlphaFoldDB" id="A0A9D1DSL9"/>
<dbReference type="NCBIfam" id="TIGR03936">
    <property type="entry name" value="sam_1_link_chp"/>
    <property type="match status" value="1"/>
</dbReference>
<dbReference type="Proteomes" id="UP000886785">
    <property type="component" value="Unassembled WGS sequence"/>
</dbReference>
<proteinExistence type="predicted"/>
<evidence type="ECO:0000313" key="2">
    <source>
        <dbReference type="EMBL" id="HIR58350.1"/>
    </source>
</evidence>
<dbReference type="EMBL" id="DVHF01000153">
    <property type="protein sequence ID" value="HIR58350.1"/>
    <property type="molecule type" value="Genomic_DNA"/>
</dbReference>